<reference evidence="5" key="1">
    <citation type="submission" date="2020-04" db="EMBL/GenBank/DDBJ databases">
        <authorList>
            <person name="Alioto T."/>
            <person name="Alioto T."/>
            <person name="Gomez Garrido J."/>
        </authorList>
    </citation>
    <scope>NUCLEOTIDE SEQUENCE</scope>
    <source>
        <strain evidence="5">A484AB</strain>
    </source>
</reference>
<evidence type="ECO:0000313" key="5">
    <source>
        <dbReference type="EMBL" id="CAB4018993.1"/>
    </source>
</evidence>
<evidence type="ECO:0000256" key="1">
    <source>
        <dbReference type="ARBA" id="ARBA00022734"/>
    </source>
</evidence>
<organism evidence="5 6">
    <name type="scientific">Paramuricea clavata</name>
    <name type="common">Red gorgonian</name>
    <name type="synonym">Violescent sea-whip</name>
    <dbReference type="NCBI Taxonomy" id="317549"/>
    <lineage>
        <taxon>Eukaryota</taxon>
        <taxon>Metazoa</taxon>
        <taxon>Cnidaria</taxon>
        <taxon>Anthozoa</taxon>
        <taxon>Octocorallia</taxon>
        <taxon>Malacalcyonacea</taxon>
        <taxon>Plexauridae</taxon>
        <taxon>Paramuricea</taxon>
    </lineage>
</organism>
<dbReference type="PANTHER" id="PTHR23250:SF3">
    <property type="entry name" value="FISH-EGG LECTIN-LIKE ISOFORM X1-RELATED"/>
    <property type="match status" value="1"/>
</dbReference>
<dbReference type="OrthoDB" id="166585at2759"/>
<name>A0A7D9EZE8_PARCT</name>
<evidence type="ECO:0000313" key="6">
    <source>
        <dbReference type="Proteomes" id="UP001152795"/>
    </source>
</evidence>
<comment type="caution">
    <text evidence="3">Lacks conserved residue(s) required for the propagation of feature annotation.</text>
</comment>
<evidence type="ECO:0000256" key="3">
    <source>
        <dbReference type="PROSITE-ProRule" id="PRU01005"/>
    </source>
</evidence>
<dbReference type="EMBL" id="CACRXK020010251">
    <property type="protein sequence ID" value="CAB4018993.1"/>
    <property type="molecule type" value="Genomic_DNA"/>
</dbReference>
<protein>
    <submittedName>
        <fullName evidence="5">Uncharacterized protein</fullName>
    </submittedName>
</protein>
<dbReference type="Pfam" id="PF19193">
    <property type="entry name" value="Tectonin"/>
    <property type="match status" value="4"/>
</dbReference>
<dbReference type="GO" id="GO:0030246">
    <property type="term" value="F:carbohydrate binding"/>
    <property type="evidence" value="ECO:0007669"/>
    <property type="project" value="UniProtKB-KW"/>
</dbReference>
<dbReference type="InterPro" id="IPR003582">
    <property type="entry name" value="ShKT_dom"/>
</dbReference>
<comment type="caution">
    <text evidence="5">The sequence shown here is derived from an EMBL/GenBank/DDBJ whole genome shotgun (WGS) entry which is preliminary data.</text>
</comment>
<feature type="compositionally biased region" description="Basic and acidic residues" evidence="4">
    <location>
        <begin position="1136"/>
        <end position="1145"/>
    </location>
</feature>
<feature type="region of interest" description="Disordered" evidence="4">
    <location>
        <begin position="1074"/>
        <end position="1179"/>
    </location>
</feature>
<proteinExistence type="inferred from homology"/>
<keyword evidence="6" id="KW-1185">Reference proteome</keyword>
<dbReference type="Proteomes" id="UP001152795">
    <property type="component" value="Unassembled WGS sequence"/>
</dbReference>
<gene>
    <name evidence="5" type="ORF">PACLA_8A040443</name>
</gene>
<keyword evidence="1" id="KW-0430">Lectin</keyword>
<comment type="similarity">
    <text evidence="2">Belongs to the tectonin family.</text>
</comment>
<dbReference type="PROSITE" id="PS51670">
    <property type="entry name" value="SHKT"/>
    <property type="match status" value="1"/>
</dbReference>
<dbReference type="InterPro" id="IPR006624">
    <property type="entry name" value="Beta-propeller_rpt_TECPR"/>
</dbReference>
<accession>A0A7D9EZE8</accession>
<dbReference type="PANTHER" id="PTHR23250">
    <property type="entry name" value="DYSFERLIN-RELATED"/>
    <property type="match status" value="1"/>
</dbReference>
<dbReference type="SMART" id="SM00706">
    <property type="entry name" value="TECPR"/>
    <property type="match status" value="22"/>
</dbReference>
<dbReference type="InterPro" id="IPR051513">
    <property type="entry name" value="Tectonin_beta-prop"/>
</dbReference>
<evidence type="ECO:0000256" key="4">
    <source>
        <dbReference type="SAM" id="MobiDB-lite"/>
    </source>
</evidence>
<evidence type="ECO:0000256" key="2">
    <source>
        <dbReference type="ARBA" id="ARBA00038331"/>
    </source>
</evidence>
<sequence length="1220" mass="130616">MVQIDTGMTPSTWATDANNNIYELKGDDFTLVPGKLSHVTSGAAGVWGVTSASQIYYRDMVTNTWKKIAGGLKQIDSGPKGIVCGVSSIDQVFCRTGITDATPEGSAWIALDGSLKYITCGEFGHWGVNKNNQVFFREGVTSALPQGTGWKAVDSTLVQLEAGPDGKVWGVNSKNELYRRSGVSMTVPMGTSWMKVGGQPLKFVTVGKDQLYSIDLSNIVFSGTLRRVGAGPKLPVPQFKPPPLIGGPGSLPPQKVMMTIQVSWRSLSKPMVQIDTGMTPSTWATDANNNIYELKGDDFTLVPGKLSHVTSGAAGVWGVTSASHIYYRDMVTNTWKRIVGGLKQIDSGPKGIVCGVSSIDEVFCRNGITDATPEGSAWIKLDGSLKYISCGEFGHWGVNKNNQVFFREGVTSALSQGTGWKAVDSTLVQLEAGPDGKVWGVNSKNELYRRSGVSTTAPMGTSWMKVGGPPLKFVTVGKDQLYSIDLGNTVFSGTLRRIGAGQKLPVPQFKPPPLIGGPGSLPPQRVMMTIHVSWRSLSKPMVQIDTGMMPSTWATDANNNIYELKGDDFTLVPGKLSHVTSGAAGVWGVTSASQIYYRDMVTNTWKKIAGGLKQIDSGPKGIVCGVSSIDQVFCRTGITDATPEGSAWIALDGSLKYISCGEFGHWGVNKNNQVFFREGVTIASPQGTGWKAVDGTLVQLEAGPDGKVWGVNSKNELYRRSGVSTTIPMGTSWMKVGGPPFKFVTVGKDQLYSIDLGNTVFSGTLRRVGAGQKLPVVGGPGSLPPPKLQPAITPVGGPGSLPPTLPVPKTWNTIPLDPSIEKMVQIDSGITNAVWAINIRDAVYMLKDFNKWIYVPTNQKYITAGESGVWAVGNKDQVQLRLGISDKLPEGKQWYQISGKMKQIDSGPLGILCGITVEQKIDCRTGVSLIDPKGNGWSTIPFEKKPKHISCGEFGCWVVTTSNKVYFRQGQTQSTTIGTSWLPVTGKLTQLEAGPGGQVWGITLTGGIQSRVGVSASNPTGTSWKDEKPSGYSHITIGKSGVFAITVGGGVEHLPILPGVTTVVKPAPQPVPVVGGPGSLPPQTKPAILGGPGSLPPQKKPKSVEDEMADDSAVTSEEQKKPVEDEMADDSALISEEQKKPRPVENEMADDSAVISEEQDTNEMNQQRDKTMTNKKHRAKVKACSDNYTKCRIYAAHGMCDDPDSKTSMVEICPKSCKAC</sequence>
<dbReference type="AlphaFoldDB" id="A0A7D9EZE8"/>